<sequence>MSRAIKPLSDYHARFQRVSDYIHDHLDQPLNMLQLAELAHLSAEHWHRIYAAFFGETMAATVKRLRLQRAAAELAQTGAAVSAIAKKWGYPNVQSFTRTFTAVYGQAPASFRETGQHIAFHYTRPDYQADAFAVKLVEVSALELVGVPHQGSFMEIGKAFGTLYGWLGAQRLEVRALRSIGVYWDDPFAVQEKDLRSQACVEWNPAQIPEALITAPLEHRQLVGGPYAVLQYQGPYASMHAAYRWLFGYWLPQSGREVADAPVFEEYLNSPLDTAPTALRTDIYMPLRALR</sequence>
<dbReference type="SUPFAM" id="SSF55136">
    <property type="entry name" value="Probable bacterial effector-binding domain"/>
    <property type="match status" value="1"/>
</dbReference>
<dbReference type="KEGG" id="rhg:EXZ61_09675"/>
<organism evidence="4 5">
    <name type="scientific">Rhodoferax aquaticus</name>
    <dbReference type="NCBI Taxonomy" id="2527691"/>
    <lineage>
        <taxon>Bacteria</taxon>
        <taxon>Pseudomonadati</taxon>
        <taxon>Pseudomonadota</taxon>
        <taxon>Betaproteobacteria</taxon>
        <taxon>Burkholderiales</taxon>
        <taxon>Comamonadaceae</taxon>
        <taxon>Rhodoferax</taxon>
    </lineage>
</organism>
<dbReference type="PANTHER" id="PTHR40055">
    <property type="entry name" value="TRANSCRIPTIONAL REGULATOR YGIV-RELATED"/>
    <property type="match status" value="1"/>
</dbReference>
<evidence type="ECO:0000259" key="3">
    <source>
        <dbReference type="PROSITE" id="PS01124"/>
    </source>
</evidence>
<evidence type="ECO:0000256" key="2">
    <source>
        <dbReference type="ARBA" id="ARBA00023163"/>
    </source>
</evidence>
<dbReference type="Gene3D" id="3.20.80.10">
    <property type="entry name" value="Regulatory factor, effector binding domain"/>
    <property type="match status" value="1"/>
</dbReference>
<evidence type="ECO:0000313" key="4">
    <source>
        <dbReference type="EMBL" id="QDL54410.1"/>
    </source>
</evidence>
<proteinExistence type="predicted"/>
<dbReference type="PROSITE" id="PS01124">
    <property type="entry name" value="HTH_ARAC_FAMILY_2"/>
    <property type="match status" value="1"/>
</dbReference>
<dbReference type="PANTHER" id="PTHR40055:SF1">
    <property type="entry name" value="TRANSCRIPTIONAL REGULATOR YGIV-RELATED"/>
    <property type="match status" value="1"/>
</dbReference>
<dbReference type="SMART" id="SM00342">
    <property type="entry name" value="HTH_ARAC"/>
    <property type="match status" value="1"/>
</dbReference>
<dbReference type="RefSeq" id="WP_142811307.1">
    <property type="nucleotide sequence ID" value="NZ_CP036282.1"/>
</dbReference>
<evidence type="ECO:0000256" key="1">
    <source>
        <dbReference type="ARBA" id="ARBA00023015"/>
    </source>
</evidence>
<dbReference type="InterPro" id="IPR011256">
    <property type="entry name" value="Reg_factor_effector_dom_sf"/>
</dbReference>
<feature type="domain" description="HTH araC/xylS-type" evidence="3">
    <location>
        <begin position="16"/>
        <end position="114"/>
    </location>
</feature>
<protein>
    <submittedName>
        <fullName evidence="4">AraC family transcriptional regulator</fullName>
    </submittedName>
</protein>
<dbReference type="Gene3D" id="1.10.10.60">
    <property type="entry name" value="Homeodomain-like"/>
    <property type="match status" value="1"/>
</dbReference>
<accession>A0A515EP55</accession>
<reference evidence="5" key="2">
    <citation type="journal article" date="2020" name="Int. J. Syst. Evol. Microbiol.">
        <title>Genomic insights into a novel species Rhodoferax aquaticus sp. nov., isolated from freshwater.</title>
        <authorList>
            <person name="Li T."/>
            <person name="Zhuo Y."/>
            <person name="Jin C.Z."/>
            <person name="Wu X."/>
            <person name="Ko S.R."/>
            <person name="Jin F.J."/>
            <person name="Ahn C.Y."/>
            <person name="Oh H.M."/>
            <person name="Lee H.G."/>
            <person name="Jin L."/>
        </authorList>
    </citation>
    <scope>NUCLEOTIDE SEQUENCE [LARGE SCALE GENOMIC DNA]</scope>
    <source>
        <strain evidence="5">Gr-4</strain>
    </source>
</reference>
<gene>
    <name evidence="4" type="ORF">EXZ61_09675</name>
</gene>
<dbReference type="Pfam" id="PF06445">
    <property type="entry name" value="GyrI-like"/>
    <property type="match status" value="1"/>
</dbReference>
<dbReference type="Pfam" id="PF12833">
    <property type="entry name" value="HTH_18"/>
    <property type="match status" value="1"/>
</dbReference>
<dbReference type="Proteomes" id="UP000317365">
    <property type="component" value="Chromosome"/>
</dbReference>
<keyword evidence="1" id="KW-0805">Transcription regulation</keyword>
<keyword evidence="5" id="KW-1185">Reference proteome</keyword>
<dbReference type="GO" id="GO:0003700">
    <property type="term" value="F:DNA-binding transcription factor activity"/>
    <property type="evidence" value="ECO:0007669"/>
    <property type="project" value="InterPro"/>
</dbReference>
<evidence type="ECO:0000313" key="5">
    <source>
        <dbReference type="Proteomes" id="UP000317365"/>
    </source>
</evidence>
<dbReference type="InterPro" id="IPR050908">
    <property type="entry name" value="SmbC-like"/>
</dbReference>
<dbReference type="InterPro" id="IPR018060">
    <property type="entry name" value="HTH_AraC"/>
</dbReference>
<reference evidence="5" key="1">
    <citation type="submission" date="2019-02" db="EMBL/GenBank/DDBJ databases">
        <title>Complete genome sequence of Rhodoferax sp. Gr-4.</title>
        <authorList>
            <person name="Jin L."/>
        </authorList>
    </citation>
    <scope>NUCLEOTIDE SEQUENCE [LARGE SCALE GENOMIC DNA]</scope>
    <source>
        <strain evidence="5">Gr-4</strain>
    </source>
</reference>
<dbReference type="InterPro" id="IPR009057">
    <property type="entry name" value="Homeodomain-like_sf"/>
</dbReference>
<dbReference type="InterPro" id="IPR029442">
    <property type="entry name" value="GyrI-like"/>
</dbReference>
<name>A0A515EP55_9BURK</name>
<dbReference type="AlphaFoldDB" id="A0A515EP55"/>
<dbReference type="InterPro" id="IPR010499">
    <property type="entry name" value="AraC_E-bd"/>
</dbReference>
<dbReference type="SMART" id="SM00871">
    <property type="entry name" value="AraC_E_bind"/>
    <property type="match status" value="1"/>
</dbReference>
<dbReference type="SUPFAM" id="SSF46689">
    <property type="entry name" value="Homeodomain-like"/>
    <property type="match status" value="2"/>
</dbReference>
<dbReference type="GO" id="GO:0043565">
    <property type="term" value="F:sequence-specific DNA binding"/>
    <property type="evidence" value="ECO:0007669"/>
    <property type="project" value="InterPro"/>
</dbReference>
<keyword evidence="2" id="KW-0804">Transcription</keyword>
<dbReference type="EMBL" id="CP036282">
    <property type="protein sequence ID" value="QDL54410.1"/>
    <property type="molecule type" value="Genomic_DNA"/>
</dbReference>